<keyword evidence="2" id="KW-1185">Reference proteome</keyword>
<accession>A0A5C6CB81</accession>
<name>A0A5C6CB81_9BACT</name>
<dbReference type="AlphaFoldDB" id="A0A5C6CB81"/>
<reference evidence="1 2" key="1">
    <citation type="submission" date="2019-02" db="EMBL/GenBank/DDBJ databases">
        <title>Deep-cultivation of Planctomycetes and their phenomic and genomic characterization uncovers novel biology.</title>
        <authorList>
            <person name="Wiegand S."/>
            <person name="Jogler M."/>
            <person name="Boedeker C."/>
            <person name="Pinto D."/>
            <person name="Vollmers J."/>
            <person name="Rivas-Marin E."/>
            <person name="Kohn T."/>
            <person name="Peeters S.H."/>
            <person name="Heuer A."/>
            <person name="Rast P."/>
            <person name="Oberbeckmann S."/>
            <person name="Bunk B."/>
            <person name="Jeske O."/>
            <person name="Meyerdierks A."/>
            <person name="Storesund J.E."/>
            <person name="Kallscheuer N."/>
            <person name="Luecker S."/>
            <person name="Lage O.M."/>
            <person name="Pohl T."/>
            <person name="Merkel B.J."/>
            <person name="Hornburger P."/>
            <person name="Mueller R.-W."/>
            <person name="Bruemmer F."/>
            <person name="Labrenz M."/>
            <person name="Spormann A.M."/>
            <person name="Op Den Camp H."/>
            <person name="Overmann J."/>
            <person name="Amann R."/>
            <person name="Jetten M.S.M."/>
            <person name="Mascher T."/>
            <person name="Medema M.H."/>
            <person name="Devos D.P."/>
            <person name="Kaster A.-K."/>
            <person name="Ovreas L."/>
            <person name="Rohde M."/>
            <person name="Galperin M.Y."/>
            <person name="Jogler C."/>
        </authorList>
    </citation>
    <scope>NUCLEOTIDE SEQUENCE [LARGE SCALE GENOMIC DNA]</scope>
    <source>
        <strain evidence="1 2">Pla144</strain>
    </source>
</reference>
<evidence type="ECO:0000313" key="1">
    <source>
        <dbReference type="EMBL" id="TWU21345.1"/>
    </source>
</evidence>
<comment type="caution">
    <text evidence="1">The sequence shown here is derived from an EMBL/GenBank/DDBJ whole genome shotgun (WGS) entry which is preliminary data.</text>
</comment>
<proteinExistence type="predicted"/>
<dbReference type="Proteomes" id="UP000318437">
    <property type="component" value="Unassembled WGS sequence"/>
</dbReference>
<protein>
    <recommendedName>
        <fullName evidence="3">Carboxypeptidase regulatory-like domain-containing protein</fullName>
    </recommendedName>
</protein>
<evidence type="ECO:0008006" key="3">
    <source>
        <dbReference type="Google" id="ProtNLM"/>
    </source>
</evidence>
<gene>
    <name evidence="1" type="ORF">Pla144_45650</name>
</gene>
<dbReference type="OrthoDB" id="280343at2"/>
<dbReference type="PROSITE" id="PS51257">
    <property type="entry name" value="PROKAR_LIPOPROTEIN"/>
    <property type="match status" value="1"/>
</dbReference>
<dbReference type="RefSeq" id="WP_146452810.1">
    <property type="nucleotide sequence ID" value="NZ_SJPS01000010.1"/>
</dbReference>
<organism evidence="1 2">
    <name type="scientific">Bythopirellula polymerisocia</name>
    <dbReference type="NCBI Taxonomy" id="2528003"/>
    <lineage>
        <taxon>Bacteria</taxon>
        <taxon>Pseudomonadati</taxon>
        <taxon>Planctomycetota</taxon>
        <taxon>Planctomycetia</taxon>
        <taxon>Pirellulales</taxon>
        <taxon>Lacipirellulaceae</taxon>
        <taxon>Bythopirellula</taxon>
    </lineage>
</organism>
<evidence type="ECO:0000313" key="2">
    <source>
        <dbReference type="Proteomes" id="UP000318437"/>
    </source>
</evidence>
<sequence length="136" mass="14857">MSKSSGLVAAILLAVALAGCGRGLTVSGVVEYSGKRVEKGYVQFQPREGSAVAVELNNGEYTVSETKDLLPGEYTVRIFGEKETGRFVKSPDTQGPGNDRQVKEIVEYLPPKYNYETKLTVALVEGENKHDFLLEK</sequence>
<dbReference type="EMBL" id="SJPS01000010">
    <property type="protein sequence ID" value="TWU21345.1"/>
    <property type="molecule type" value="Genomic_DNA"/>
</dbReference>